<sequence>MGDFHPFLSQENVRDGYIPLRNTATKSISRTFNGGFLVYIKRLVSSFPAFFVCFHNIMLSQKCDQGKHRCKTLRYNGVSVTEKDWYSAYMLARNLTHRSYV</sequence>
<reference evidence="1" key="1">
    <citation type="submission" date="2020-08" db="EMBL/GenBank/DDBJ databases">
        <title>Multicomponent nature underlies the extraordinary mechanical properties of spider dragline silk.</title>
        <authorList>
            <person name="Kono N."/>
            <person name="Nakamura H."/>
            <person name="Mori M."/>
            <person name="Yoshida Y."/>
            <person name="Ohtoshi R."/>
            <person name="Malay A.D."/>
            <person name="Moran D.A.P."/>
            <person name="Tomita M."/>
            <person name="Numata K."/>
            <person name="Arakawa K."/>
        </authorList>
    </citation>
    <scope>NUCLEOTIDE SEQUENCE</scope>
</reference>
<dbReference type="Proteomes" id="UP000887013">
    <property type="component" value="Unassembled WGS sequence"/>
</dbReference>
<gene>
    <name evidence="1" type="ORF">NPIL_129901</name>
</gene>
<evidence type="ECO:0000313" key="2">
    <source>
        <dbReference type="Proteomes" id="UP000887013"/>
    </source>
</evidence>
<dbReference type="EMBL" id="BMAW01019474">
    <property type="protein sequence ID" value="GFT63511.1"/>
    <property type="molecule type" value="Genomic_DNA"/>
</dbReference>
<comment type="caution">
    <text evidence="1">The sequence shown here is derived from an EMBL/GenBank/DDBJ whole genome shotgun (WGS) entry which is preliminary data.</text>
</comment>
<organism evidence="1 2">
    <name type="scientific">Nephila pilipes</name>
    <name type="common">Giant wood spider</name>
    <name type="synonym">Nephila maculata</name>
    <dbReference type="NCBI Taxonomy" id="299642"/>
    <lineage>
        <taxon>Eukaryota</taxon>
        <taxon>Metazoa</taxon>
        <taxon>Ecdysozoa</taxon>
        <taxon>Arthropoda</taxon>
        <taxon>Chelicerata</taxon>
        <taxon>Arachnida</taxon>
        <taxon>Araneae</taxon>
        <taxon>Araneomorphae</taxon>
        <taxon>Entelegynae</taxon>
        <taxon>Araneoidea</taxon>
        <taxon>Nephilidae</taxon>
        <taxon>Nephila</taxon>
    </lineage>
</organism>
<name>A0A8X6PCG4_NEPPI</name>
<dbReference type="AlphaFoldDB" id="A0A8X6PCG4"/>
<evidence type="ECO:0000313" key="1">
    <source>
        <dbReference type="EMBL" id="GFT63511.1"/>
    </source>
</evidence>
<proteinExistence type="predicted"/>
<keyword evidence="2" id="KW-1185">Reference proteome</keyword>
<protein>
    <submittedName>
        <fullName evidence="1">Uncharacterized protein</fullName>
    </submittedName>
</protein>
<accession>A0A8X6PCG4</accession>